<evidence type="ECO:0000313" key="1">
    <source>
        <dbReference type="EMBL" id="TPX42827.1"/>
    </source>
</evidence>
<organism evidence="1 2">
    <name type="scientific">Synchytrium endobioticum</name>
    <dbReference type="NCBI Taxonomy" id="286115"/>
    <lineage>
        <taxon>Eukaryota</taxon>
        <taxon>Fungi</taxon>
        <taxon>Fungi incertae sedis</taxon>
        <taxon>Chytridiomycota</taxon>
        <taxon>Chytridiomycota incertae sedis</taxon>
        <taxon>Chytridiomycetes</taxon>
        <taxon>Synchytriales</taxon>
        <taxon>Synchytriaceae</taxon>
        <taxon>Synchytrium</taxon>
    </lineage>
</organism>
<reference evidence="1 2" key="1">
    <citation type="journal article" date="2019" name="Sci. Rep.">
        <title>Comparative genomics of chytrid fungi reveal insights into the obligate biotrophic and pathogenic lifestyle of Synchytrium endobioticum.</title>
        <authorList>
            <person name="van de Vossenberg B.T.L.H."/>
            <person name="Warris S."/>
            <person name="Nguyen H.D.T."/>
            <person name="van Gent-Pelzer M.P.E."/>
            <person name="Joly D.L."/>
            <person name="van de Geest H.C."/>
            <person name="Bonants P.J.M."/>
            <person name="Smith D.S."/>
            <person name="Levesque C.A."/>
            <person name="van der Lee T.A.J."/>
        </authorList>
    </citation>
    <scope>NUCLEOTIDE SEQUENCE [LARGE SCALE GENOMIC DNA]</scope>
    <source>
        <strain evidence="1 2">MB42</strain>
    </source>
</reference>
<dbReference type="EMBL" id="QEAN01000220">
    <property type="protein sequence ID" value="TPX42827.1"/>
    <property type="molecule type" value="Genomic_DNA"/>
</dbReference>
<accession>A0A507CUJ1</accession>
<dbReference type="Proteomes" id="UP000317494">
    <property type="component" value="Unassembled WGS sequence"/>
</dbReference>
<gene>
    <name evidence="1" type="ORF">SeMB42_g04982</name>
</gene>
<keyword evidence="2" id="KW-1185">Reference proteome</keyword>
<protein>
    <submittedName>
        <fullName evidence="1">Uncharacterized protein</fullName>
    </submittedName>
</protein>
<sequence length="115" mass="12721">MVALYSESTDWLVSAGPVSPILRLPVDVDDGIHDASGRNPRPFPRAGLHGNIFVGGFIRVDIRFPVGYPGAIAAAPLFEVQRTGIMSMANRTRISEALAEFANMRWARRRRFVIL</sequence>
<comment type="caution">
    <text evidence="1">The sequence shown here is derived from an EMBL/GenBank/DDBJ whole genome shotgun (WGS) entry which is preliminary data.</text>
</comment>
<dbReference type="AlphaFoldDB" id="A0A507CUJ1"/>
<name>A0A507CUJ1_9FUNG</name>
<dbReference type="VEuPathDB" id="FungiDB:SeMB42_g04982"/>
<evidence type="ECO:0000313" key="2">
    <source>
        <dbReference type="Proteomes" id="UP000317494"/>
    </source>
</evidence>
<proteinExistence type="predicted"/>